<feature type="region of interest" description="Disordered" evidence="4">
    <location>
        <begin position="483"/>
        <end position="535"/>
    </location>
</feature>
<feature type="compositionally biased region" description="Acidic residues" evidence="4">
    <location>
        <begin position="491"/>
        <end position="508"/>
    </location>
</feature>
<evidence type="ECO:0000313" key="7">
    <source>
        <dbReference type="Proteomes" id="UP000807469"/>
    </source>
</evidence>
<dbReference type="InterPro" id="IPR038765">
    <property type="entry name" value="Papain-like_cys_pep_sf"/>
</dbReference>
<dbReference type="EMBL" id="MU155175">
    <property type="protein sequence ID" value="KAF9481696.1"/>
    <property type="molecule type" value="Genomic_DNA"/>
</dbReference>
<dbReference type="SUPFAM" id="SSF54001">
    <property type="entry name" value="Cysteine proteinases"/>
    <property type="match status" value="1"/>
</dbReference>
<dbReference type="OrthoDB" id="73076at2759"/>
<keyword evidence="7" id="KW-1185">Reference proteome</keyword>
<organism evidence="6 7">
    <name type="scientific">Pholiota conissans</name>
    <dbReference type="NCBI Taxonomy" id="109636"/>
    <lineage>
        <taxon>Eukaryota</taxon>
        <taxon>Fungi</taxon>
        <taxon>Dikarya</taxon>
        <taxon>Basidiomycota</taxon>
        <taxon>Agaricomycotina</taxon>
        <taxon>Agaricomycetes</taxon>
        <taxon>Agaricomycetidae</taxon>
        <taxon>Agaricales</taxon>
        <taxon>Agaricineae</taxon>
        <taxon>Strophariaceae</taxon>
        <taxon>Pholiota</taxon>
    </lineage>
</organism>
<evidence type="ECO:0000313" key="6">
    <source>
        <dbReference type="EMBL" id="KAF9481696.1"/>
    </source>
</evidence>
<proteinExistence type="inferred from homology"/>
<evidence type="ECO:0000256" key="3">
    <source>
        <dbReference type="ARBA" id="ARBA00022801"/>
    </source>
</evidence>
<gene>
    <name evidence="6" type="ORF">BDN70DRAFT_991713</name>
</gene>
<keyword evidence="2" id="KW-0645">Protease</keyword>
<protein>
    <recommendedName>
        <fullName evidence="5">Ubiquitin-like protease family profile domain-containing protein</fullName>
    </recommendedName>
</protein>
<reference evidence="6" key="1">
    <citation type="submission" date="2020-11" db="EMBL/GenBank/DDBJ databases">
        <authorList>
            <consortium name="DOE Joint Genome Institute"/>
            <person name="Ahrendt S."/>
            <person name="Riley R."/>
            <person name="Andreopoulos W."/>
            <person name="Labutti K."/>
            <person name="Pangilinan J."/>
            <person name="Ruiz-Duenas F.J."/>
            <person name="Barrasa J.M."/>
            <person name="Sanchez-Garcia M."/>
            <person name="Camarero S."/>
            <person name="Miyauchi S."/>
            <person name="Serrano A."/>
            <person name="Linde D."/>
            <person name="Babiker R."/>
            <person name="Drula E."/>
            <person name="Ayuso-Fernandez I."/>
            <person name="Pacheco R."/>
            <person name="Padilla G."/>
            <person name="Ferreira P."/>
            <person name="Barriuso J."/>
            <person name="Kellner H."/>
            <person name="Castanera R."/>
            <person name="Alfaro M."/>
            <person name="Ramirez L."/>
            <person name="Pisabarro A.G."/>
            <person name="Kuo A."/>
            <person name="Tritt A."/>
            <person name="Lipzen A."/>
            <person name="He G."/>
            <person name="Yan M."/>
            <person name="Ng V."/>
            <person name="Cullen D."/>
            <person name="Martin F."/>
            <person name="Rosso M.-N."/>
            <person name="Henrissat B."/>
            <person name="Hibbett D."/>
            <person name="Martinez A.T."/>
            <person name="Grigoriev I.V."/>
        </authorList>
    </citation>
    <scope>NUCLEOTIDE SEQUENCE</scope>
    <source>
        <strain evidence="6">CIRM-BRFM 674</strain>
    </source>
</reference>
<dbReference type="Gene3D" id="3.40.395.10">
    <property type="entry name" value="Adenoviral Proteinase, Chain A"/>
    <property type="match status" value="1"/>
</dbReference>
<keyword evidence="3" id="KW-0378">Hydrolase</keyword>
<evidence type="ECO:0000256" key="1">
    <source>
        <dbReference type="ARBA" id="ARBA00005234"/>
    </source>
</evidence>
<comment type="caution">
    <text evidence="6">The sequence shown here is derived from an EMBL/GenBank/DDBJ whole genome shotgun (WGS) entry which is preliminary data.</text>
</comment>
<name>A0A9P5Z956_9AGAR</name>
<evidence type="ECO:0000259" key="5">
    <source>
        <dbReference type="PROSITE" id="PS50600"/>
    </source>
</evidence>
<evidence type="ECO:0000256" key="2">
    <source>
        <dbReference type="ARBA" id="ARBA00022670"/>
    </source>
</evidence>
<feature type="region of interest" description="Disordered" evidence="4">
    <location>
        <begin position="920"/>
        <end position="940"/>
    </location>
</feature>
<dbReference type="PROSITE" id="PS50600">
    <property type="entry name" value="ULP_PROTEASE"/>
    <property type="match status" value="1"/>
</dbReference>
<feature type="domain" description="Ubiquitin-like protease family profile" evidence="5">
    <location>
        <begin position="200"/>
        <end position="378"/>
    </location>
</feature>
<dbReference type="AlphaFoldDB" id="A0A9P5Z956"/>
<accession>A0A9P5Z956</accession>
<dbReference type="GO" id="GO:0006508">
    <property type="term" value="P:proteolysis"/>
    <property type="evidence" value="ECO:0007669"/>
    <property type="project" value="UniProtKB-KW"/>
</dbReference>
<evidence type="ECO:0000256" key="4">
    <source>
        <dbReference type="SAM" id="MobiDB-lite"/>
    </source>
</evidence>
<dbReference type="GO" id="GO:0019783">
    <property type="term" value="F:ubiquitin-like protein peptidase activity"/>
    <property type="evidence" value="ECO:0007669"/>
    <property type="project" value="UniProtKB-ARBA"/>
</dbReference>
<dbReference type="Proteomes" id="UP000807469">
    <property type="component" value="Unassembled WGS sequence"/>
</dbReference>
<dbReference type="InterPro" id="IPR003653">
    <property type="entry name" value="Peptidase_C48_C"/>
</dbReference>
<comment type="similarity">
    <text evidence="1">Belongs to the peptidase C48 family.</text>
</comment>
<dbReference type="GO" id="GO:0008234">
    <property type="term" value="F:cysteine-type peptidase activity"/>
    <property type="evidence" value="ECO:0007669"/>
    <property type="project" value="InterPro"/>
</dbReference>
<sequence length="1179" mass="131747">MVDDLDPDVPQLFNDQEWIGKGKIYDTLQLPYFVLSEFSSRTAVPAEFLQEAKLPAPNVHVSDIVNSVNLPRVSSEIIVTTPQSWFSCDAPNITLDLLLTRLTPTHIFIGKLQGLLGQAWLNGAKSVIDPRFNNGQDRLPLWTVTYWKQISILCEKQGKWKKAVAWLENEKRKPDCGTEREELLQAASALLNTLEWDSGMRYINQYLSTIELARLLGTLWLSDNHINMMIDDLRARQLETGSDSDKIKIANLYFGNQIGKVSDATTAVALAKTKYFHQYEVEAKEGRLEKLYFVVHVNDGHWVAGSLDFKRKVMAFGDSFRENGKSSGAPTKFIDCLQLWIKSAFGKKFRSAGNTLEHAIQTDSYSCGVIAVNTIAHAIFNTPLWEQKKAVNSRLAWFIRFASCTPREIPSAPINSKNLCEPDSLTVGLVEQASDAQSRMSLPNLLNPLPCTPMTALSTPNNYDSDSEDEVVVGCITKLNANGKRVRGDDSEGGDSETDMGSDDEASEDSYFSSSSAELHRSDHRGTSKSAFYSRKMRQLEAQGKLKIDPKRYRDFKDKILATDPKAEFDPQNIRLVRHSKCRAWRKMKEPYNVSRWKKHLDACNSPGSLRTLFSMGFKVGITDADNPRVSQYLRRTPLQGGGGRSLPDISMAVHKKLFSALKQKKQRQRVLDTQAHEWKWKNDHGNLRVFSTSCQHNVLNTSPSRLLPCSDCTLLLKNKVFKNALQRPTPNDDNFKYTNLRFRGDLLGKIYARTIGVKAILTFPFPLPSINSWTGVDDSSSIFSSDSDHCGLDESDSDASSNDVAQELQDLLDDEEQAPILRSQKVEETCARLTSAALALTAEEVARVHNFSDVDDSEKLEEVITSEYSEVQAMIRRFNRPLPPLRLPDQPTTTVIGRGTLKFDRLDFDTLVQMRRNHQTKQAAQGVRTKLTKPTNEDKSTALRSKILREMHGALKEAQDEAAMGTGLERQQRWRAPAPGGRGGLVEGVAAPDLAAGTSANAAVSADAIAKAAATRRKRILTSAGVPRLSELVTGRISILRPLQLMDWACVWTSSGVMVGQVCVLYSKTGGKNGKHCAVSESSNIAAVSYVGFQLFEHFHAYQFRAVPNSMTRFQTYRFQHSSSFELLCLLDAKITFTGQSFIELSTADLERFQDMKKGERSLSVAVKNAKKRQLQDL</sequence>
<dbReference type="Pfam" id="PF02902">
    <property type="entry name" value="Peptidase_C48"/>
    <property type="match status" value="1"/>
</dbReference>